<dbReference type="AlphaFoldDB" id="K1RY18"/>
<feature type="non-terminal residue" evidence="1">
    <location>
        <position position="25"/>
    </location>
</feature>
<name>K1RY18_9ZZZZ</name>
<protein>
    <submittedName>
        <fullName evidence="1">Uncharacterized protein</fullName>
    </submittedName>
</protein>
<gene>
    <name evidence="1" type="ORF">LEA_19042</name>
</gene>
<sequence length="25" mass="2791">MKSKNSRLDAIKIIISSKEVGSQEE</sequence>
<organism evidence="1">
    <name type="scientific">human gut metagenome</name>
    <dbReference type="NCBI Taxonomy" id="408170"/>
    <lineage>
        <taxon>unclassified sequences</taxon>
        <taxon>metagenomes</taxon>
        <taxon>organismal metagenomes</taxon>
    </lineage>
</organism>
<evidence type="ECO:0000313" key="1">
    <source>
        <dbReference type="EMBL" id="EKC48099.1"/>
    </source>
</evidence>
<dbReference type="EMBL" id="AJWY01013085">
    <property type="protein sequence ID" value="EKC48099.1"/>
    <property type="molecule type" value="Genomic_DNA"/>
</dbReference>
<comment type="caution">
    <text evidence="1">The sequence shown here is derived from an EMBL/GenBank/DDBJ whole genome shotgun (WGS) entry which is preliminary data.</text>
</comment>
<reference evidence="1" key="1">
    <citation type="journal article" date="2013" name="Environ. Microbiol.">
        <title>Microbiota from the distal guts of lean and obese adolescents exhibit partial functional redundancy besides clear differences in community structure.</title>
        <authorList>
            <person name="Ferrer M."/>
            <person name="Ruiz A."/>
            <person name="Lanza F."/>
            <person name="Haange S.B."/>
            <person name="Oberbach A."/>
            <person name="Till H."/>
            <person name="Bargiela R."/>
            <person name="Campoy C."/>
            <person name="Segura M.T."/>
            <person name="Richter M."/>
            <person name="von Bergen M."/>
            <person name="Seifert J."/>
            <person name="Suarez A."/>
        </authorList>
    </citation>
    <scope>NUCLEOTIDE SEQUENCE</scope>
</reference>
<accession>K1RY18</accession>
<proteinExistence type="predicted"/>